<dbReference type="STRING" id="446469.Sked_04950"/>
<dbReference type="AlphaFoldDB" id="D1BKH9"/>
<dbReference type="OrthoDB" id="3476440at2"/>
<dbReference type="Pfam" id="PF02635">
    <property type="entry name" value="DsrE"/>
    <property type="match status" value="1"/>
</dbReference>
<dbReference type="KEGG" id="ske:Sked_04950"/>
<gene>
    <name evidence="1" type="ordered locus">Sked_04950</name>
</gene>
<sequence>MSEQTGAPSRRLVVKSTAGASSPELTNQAFTVAASALAAGVEVSVWLTGDSAWFGVPGRAGDLVLEHAAPLEDLLASLVDGGTVTVCTQCAARRGITPDDLLPGVRIAGAPVFVEEIMAPQTQALVY</sequence>
<reference evidence="1 2" key="1">
    <citation type="journal article" date="2009" name="Stand. Genomic Sci.">
        <title>Complete genome sequence of Sanguibacter keddieii type strain (ST-74).</title>
        <authorList>
            <person name="Ivanova N."/>
            <person name="Sikorski J."/>
            <person name="Sims D."/>
            <person name="Brettin T."/>
            <person name="Detter J.C."/>
            <person name="Han C."/>
            <person name="Lapidus A."/>
            <person name="Copeland A."/>
            <person name="Glavina Del Rio T."/>
            <person name="Nolan M."/>
            <person name="Chen F."/>
            <person name="Lucas S."/>
            <person name="Tice H."/>
            <person name="Cheng J.F."/>
            <person name="Bruce D."/>
            <person name="Goodwin L."/>
            <person name="Pitluck S."/>
            <person name="Pati A."/>
            <person name="Mavromatis K."/>
            <person name="Chen A."/>
            <person name="Palaniappan K."/>
            <person name="D'haeseleer P."/>
            <person name="Chain P."/>
            <person name="Bristow J."/>
            <person name="Eisen J.A."/>
            <person name="Markowitz V."/>
            <person name="Hugenholtz P."/>
            <person name="Goker M."/>
            <person name="Pukall R."/>
            <person name="Klenk H.P."/>
            <person name="Kyrpides N.C."/>
        </authorList>
    </citation>
    <scope>NUCLEOTIDE SEQUENCE [LARGE SCALE GENOMIC DNA]</scope>
    <source>
        <strain evidence="2">ATCC 51767 / DSM 10542 / NCFB 3025 / ST-74</strain>
    </source>
</reference>
<keyword evidence="2" id="KW-1185">Reference proteome</keyword>
<proteinExistence type="predicted"/>
<accession>D1BKH9</accession>
<dbReference type="InterPro" id="IPR027396">
    <property type="entry name" value="DsrEFH-like"/>
</dbReference>
<dbReference type="HOGENOM" id="CLU_139144_2_1_11"/>
<dbReference type="InterPro" id="IPR003787">
    <property type="entry name" value="Sulphur_relay_DsrE/F-like"/>
</dbReference>
<organism evidence="1 2">
    <name type="scientific">Sanguibacter keddieii (strain ATCC 51767 / DSM 10542 / NCFB 3025 / ST-74)</name>
    <dbReference type="NCBI Taxonomy" id="446469"/>
    <lineage>
        <taxon>Bacteria</taxon>
        <taxon>Bacillati</taxon>
        <taxon>Actinomycetota</taxon>
        <taxon>Actinomycetes</taxon>
        <taxon>Micrococcales</taxon>
        <taxon>Sanguibacteraceae</taxon>
        <taxon>Sanguibacter</taxon>
    </lineage>
</organism>
<name>D1BKH9_SANKS</name>
<dbReference type="SUPFAM" id="SSF75169">
    <property type="entry name" value="DsrEFH-like"/>
    <property type="match status" value="1"/>
</dbReference>
<dbReference type="Gene3D" id="3.40.1260.10">
    <property type="entry name" value="DsrEFH-like"/>
    <property type="match status" value="1"/>
</dbReference>
<dbReference type="Proteomes" id="UP000000322">
    <property type="component" value="Chromosome"/>
</dbReference>
<evidence type="ECO:0000313" key="1">
    <source>
        <dbReference type="EMBL" id="ACZ20456.1"/>
    </source>
</evidence>
<evidence type="ECO:0000313" key="2">
    <source>
        <dbReference type="Proteomes" id="UP000000322"/>
    </source>
</evidence>
<dbReference type="RefSeq" id="WP_012865525.1">
    <property type="nucleotide sequence ID" value="NC_013521.1"/>
</dbReference>
<protein>
    <submittedName>
        <fullName evidence="1">Predicted peroxiredoxin</fullName>
    </submittedName>
</protein>
<dbReference type="eggNOG" id="COG2044">
    <property type="taxonomic scope" value="Bacteria"/>
</dbReference>
<dbReference type="EMBL" id="CP001819">
    <property type="protein sequence ID" value="ACZ20456.1"/>
    <property type="molecule type" value="Genomic_DNA"/>
</dbReference>